<comment type="similarity">
    <text evidence="1">Belongs to the UPF0612 family.</text>
</comment>
<reference evidence="4" key="1">
    <citation type="journal article" date="2014" name="Proc. Natl. Acad. Sci. U.S.A.">
        <title>Extensive sampling of basidiomycete genomes demonstrates inadequacy of the white-rot/brown-rot paradigm for wood decay fungi.</title>
        <authorList>
            <person name="Riley R."/>
            <person name="Salamov A.A."/>
            <person name="Brown D.W."/>
            <person name="Nagy L.G."/>
            <person name="Floudas D."/>
            <person name="Held B.W."/>
            <person name="Levasseur A."/>
            <person name="Lombard V."/>
            <person name="Morin E."/>
            <person name="Otillar R."/>
            <person name="Lindquist E.A."/>
            <person name="Sun H."/>
            <person name="LaButti K.M."/>
            <person name="Schmutz J."/>
            <person name="Jabbour D."/>
            <person name="Luo H."/>
            <person name="Baker S.E."/>
            <person name="Pisabarro A.G."/>
            <person name="Walton J.D."/>
            <person name="Blanchette R.A."/>
            <person name="Henrissat B."/>
            <person name="Martin F."/>
            <person name="Cullen D."/>
            <person name="Hibbett D.S."/>
            <person name="Grigoriev I.V."/>
        </authorList>
    </citation>
    <scope>NUCLEOTIDE SEQUENCE [LARGE SCALE GENOMIC DNA]</scope>
    <source>
        <strain evidence="4">FD-172 SS1</strain>
    </source>
</reference>
<evidence type="ECO:0000259" key="2">
    <source>
        <dbReference type="Pfam" id="PF08593"/>
    </source>
</evidence>
<dbReference type="Proteomes" id="UP000027195">
    <property type="component" value="Unassembled WGS sequence"/>
</dbReference>
<dbReference type="InterPro" id="IPR013902">
    <property type="entry name" value="Mug135-like_C"/>
</dbReference>
<evidence type="ECO:0000313" key="3">
    <source>
        <dbReference type="EMBL" id="KDQ16764.1"/>
    </source>
</evidence>
<dbReference type="AlphaFoldDB" id="A0A067MMJ4"/>
<organism evidence="3 4">
    <name type="scientific">Botryobasidium botryosum (strain FD-172 SS1)</name>
    <dbReference type="NCBI Taxonomy" id="930990"/>
    <lineage>
        <taxon>Eukaryota</taxon>
        <taxon>Fungi</taxon>
        <taxon>Dikarya</taxon>
        <taxon>Basidiomycota</taxon>
        <taxon>Agaricomycotina</taxon>
        <taxon>Agaricomycetes</taxon>
        <taxon>Cantharellales</taxon>
        <taxon>Botryobasidiaceae</taxon>
        <taxon>Botryobasidium</taxon>
    </lineage>
</organism>
<feature type="domain" description="Mug135-like C-terminal" evidence="2">
    <location>
        <begin position="28"/>
        <end position="106"/>
    </location>
</feature>
<sequence length="112" mass="12155">MAVQDSKAGNQTSVNRGSYEASINRDCWNRKSRGIGHTIPYEIVPLPNRGDPTLAPYDLPPLSTLQVIEVLPPPIVNAYVAAYGINVQDHPTVRVKRARIAHAIGSSAVIEV</sequence>
<evidence type="ECO:0000256" key="1">
    <source>
        <dbReference type="ARBA" id="ARBA00005788"/>
    </source>
</evidence>
<protein>
    <recommendedName>
        <fullName evidence="2">Mug135-like C-terminal domain-containing protein</fullName>
    </recommendedName>
</protein>
<dbReference type="HOGENOM" id="CLU_2145445_0_0_1"/>
<dbReference type="OrthoDB" id="3230244at2759"/>
<dbReference type="Pfam" id="PF08593">
    <property type="entry name" value="Mug135_C"/>
    <property type="match status" value="1"/>
</dbReference>
<proteinExistence type="inferred from homology"/>
<evidence type="ECO:0000313" key="4">
    <source>
        <dbReference type="Proteomes" id="UP000027195"/>
    </source>
</evidence>
<keyword evidence="4" id="KW-1185">Reference proteome</keyword>
<gene>
    <name evidence="3" type="ORF">BOTBODRAFT_186400</name>
</gene>
<dbReference type="EMBL" id="KL198026">
    <property type="protein sequence ID" value="KDQ16764.1"/>
    <property type="molecule type" value="Genomic_DNA"/>
</dbReference>
<accession>A0A067MMJ4</accession>
<name>A0A067MMJ4_BOTB1</name>
<dbReference type="InParanoid" id="A0A067MMJ4"/>